<feature type="compositionally biased region" description="Basic and acidic residues" evidence="1">
    <location>
        <begin position="11"/>
        <end position="21"/>
    </location>
</feature>
<comment type="caution">
    <text evidence="2">The sequence shown here is derived from an EMBL/GenBank/DDBJ whole genome shotgun (WGS) entry which is preliminary data.</text>
</comment>
<gene>
    <name evidence="2" type="ORF">PVK06_038904</name>
</gene>
<evidence type="ECO:0000256" key="1">
    <source>
        <dbReference type="SAM" id="MobiDB-lite"/>
    </source>
</evidence>
<accession>A0ABR0N1F3</accession>
<name>A0ABR0N1F3_GOSAR</name>
<reference evidence="2 3" key="1">
    <citation type="submission" date="2023-03" db="EMBL/GenBank/DDBJ databases">
        <title>WGS of Gossypium arboreum.</title>
        <authorList>
            <person name="Yu D."/>
        </authorList>
    </citation>
    <scope>NUCLEOTIDE SEQUENCE [LARGE SCALE GENOMIC DNA]</scope>
    <source>
        <tissue evidence="2">Leaf</tissue>
    </source>
</reference>
<keyword evidence="3" id="KW-1185">Reference proteome</keyword>
<feature type="region of interest" description="Disordered" evidence="1">
    <location>
        <begin position="1"/>
        <end position="52"/>
    </location>
</feature>
<proteinExistence type="predicted"/>
<evidence type="ECO:0000313" key="2">
    <source>
        <dbReference type="EMBL" id="KAK5784381.1"/>
    </source>
</evidence>
<dbReference type="EMBL" id="JARKNE010000011">
    <property type="protein sequence ID" value="KAK5784381.1"/>
    <property type="molecule type" value="Genomic_DNA"/>
</dbReference>
<feature type="compositionally biased region" description="Polar residues" evidence="1">
    <location>
        <begin position="22"/>
        <end position="32"/>
    </location>
</feature>
<dbReference type="Proteomes" id="UP001358586">
    <property type="component" value="Chromosome 11"/>
</dbReference>
<evidence type="ECO:0000313" key="3">
    <source>
        <dbReference type="Proteomes" id="UP001358586"/>
    </source>
</evidence>
<organism evidence="2 3">
    <name type="scientific">Gossypium arboreum</name>
    <name type="common">Tree cotton</name>
    <name type="synonym">Gossypium nanking</name>
    <dbReference type="NCBI Taxonomy" id="29729"/>
    <lineage>
        <taxon>Eukaryota</taxon>
        <taxon>Viridiplantae</taxon>
        <taxon>Streptophyta</taxon>
        <taxon>Embryophyta</taxon>
        <taxon>Tracheophyta</taxon>
        <taxon>Spermatophyta</taxon>
        <taxon>Magnoliopsida</taxon>
        <taxon>eudicotyledons</taxon>
        <taxon>Gunneridae</taxon>
        <taxon>Pentapetalae</taxon>
        <taxon>rosids</taxon>
        <taxon>malvids</taxon>
        <taxon>Malvales</taxon>
        <taxon>Malvaceae</taxon>
        <taxon>Malvoideae</taxon>
        <taxon>Gossypium</taxon>
    </lineage>
</organism>
<protein>
    <submittedName>
        <fullName evidence="2">Uncharacterized protein</fullName>
    </submittedName>
</protein>
<sequence>MLTRSIVININDEHQQRREPKTQNNNNNTSCRDYSPEPYSGTKAQHDTSSNIYTPQEATRTISESAFCCSSKARSSITSTSPISSREFPSGQVQEHAMSTKDLKHSAAILPFKYGSMIL</sequence>